<name>A0ABZ3C9A6_9ACTN</name>
<protein>
    <submittedName>
        <fullName evidence="7">ATP-binding cassette domain-containing protein</fullName>
    </submittedName>
</protein>
<dbReference type="InterPro" id="IPR003593">
    <property type="entry name" value="AAA+_ATPase"/>
</dbReference>
<dbReference type="SMART" id="SM00382">
    <property type="entry name" value="AAA"/>
    <property type="match status" value="1"/>
</dbReference>
<keyword evidence="4 7" id="KW-0067">ATP-binding</keyword>
<proteinExistence type="inferred from homology"/>
<sequence>MQASRSEGASDPAERDAHRPDIGGDAHDRDAHAHDRDAHAHDRDAHDRHLVGPNDHDPGVPDAEDPGQHAIVIRGLRKTYRRGRVAAVSDLDLTVPRGGVHAFLGPNGSGKTTTLRMLLGLTRADAGTMTILGTPVPDGLPDVIDRVGAIVEQPKLFPTMSGRDNLVVLGRGIGLPRQRVDAVIDQVGLGPRAKDLVHGYSLGMRQRLAIAATLLKDPEVLIFDEPTNGLDPAGMHEVRVTLRGLAEAGRTVVISSHLLAEVQQVADTVSIIGRGRLLREGTVAELLTSSGRVQVRVRPVEDAARALTDAGYMVALDGSDRVTVSHPDAAPRPDAIARTLGEAGLWPTELIRATPSLEDVFLALTAREHLTATSGQGIVFPGDPSGAREGAA</sequence>
<feature type="compositionally biased region" description="Basic and acidic residues" evidence="5">
    <location>
        <begin position="12"/>
        <end position="59"/>
    </location>
</feature>
<evidence type="ECO:0000313" key="7">
    <source>
        <dbReference type="EMBL" id="WZW98801.1"/>
    </source>
</evidence>
<dbReference type="SUPFAM" id="SSF52540">
    <property type="entry name" value="P-loop containing nucleoside triphosphate hydrolases"/>
    <property type="match status" value="1"/>
</dbReference>
<keyword evidence="8" id="KW-1185">Reference proteome</keyword>
<evidence type="ECO:0000256" key="1">
    <source>
        <dbReference type="ARBA" id="ARBA00005417"/>
    </source>
</evidence>
<organism evidence="7 8">
    <name type="scientific">Propioniciclava soli</name>
    <dbReference type="NCBI Taxonomy" id="2775081"/>
    <lineage>
        <taxon>Bacteria</taxon>
        <taxon>Bacillati</taxon>
        <taxon>Actinomycetota</taxon>
        <taxon>Actinomycetes</taxon>
        <taxon>Propionibacteriales</taxon>
        <taxon>Propionibacteriaceae</taxon>
        <taxon>Propioniciclava</taxon>
    </lineage>
</organism>
<dbReference type="EMBL" id="CP115965">
    <property type="protein sequence ID" value="WZW98801.1"/>
    <property type="molecule type" value="Genomic_DNA"/>
</dbReference>
<dbReference type="RefSeq" id="WP_232548679.1">
    <property type="nucleotide sequence ID" value="NZ_CP115965.1"/>
</dbReference>
<dbReference type="PROSITE" id="PS00211">
    <property type="entry name" value="ABC_TRANSPORTER_1"/>
    <property type="match status" value="1"/>
</dbReference>
<dbReference type="GO" id="GO:0005524">
    <property type="term" value="F:ATP binding"/>
    <property type="evidence" value="ECO:0007669"/>
    <property type="project" value="UniProtKB-KW"/>
</dbReference>
<keyword evidence="2" id="KW-0813">Transport</keyword>
<dbReference type="Gene3D" id="3.40.50.300">
    <property type="entry name" value="P-loop containing nucleotide triphosphate hydrolases"/>
    <property type="match status" value="1"/>
</dbReference>
<dbReference type="Pfam" id="PF00005">
    <property type="entry name" value="ABC_tran"/>
    <property type="match status" value="1"/>
</dbReference>
<feature type="domain" description="ABC transporter" evidence="6">
    <location>
        <begin position="71"/>
        <end position="299"/>
    </location>
</feature>
<dbReference type="PROSITE" id="PS50893">
    <property type="entry name" value="ABC_TRANSPORTER_2"/>
    <property type="match status" value="1"/>
</dbReference>
<evidence type="ECO:0000259" key="6">
    <source>
        <dbReference type="PROSITE" id="PS50893"/>
    </source>
</evidence>
<dbReference type="InterPro" id="IPR003439">
    <property type="entry name" value="ABC_transporter-like_ATP-bd"/>
</dbReference>
<gene>
    <name evidence="7" type="ORF">PCC79_00920</name>
</gene>
<dbReference type="InterPro" id="IPR027417">
    <property type="entry name" value="P-loop_NTPase"/>
</dbReference>
<dbReference type="PANTHER" id="PTHR43335:SF4">
    <property type="entry name" value="ABC TRANSPORTER, ATP-BINDING PROTEIN"/>
    <property type="match status" value="1"/>
</dbReference>
<dbReference type="Proteomes" id="UP001434337">
    <property type="component" value="Chromosome"/>
</dbReference>
<evidence type="ECO:0000256" key="2">
    <source>
        <dbReference type="ARBA" id="ARBA00022448"/>
    </source>
</evidence>
<keyword evidence="3" id="KW-0547">Nucleotide-binding</keyword>
<comment type="similarity">
    <text evidence="1">Belongs to the ABC transporter superfamily.</text>
</comment>
<reference evidence="7 8" key="1">
    <citation type="journal article" date="2023" name="Environ Microbiome">
        <title>A coral-associated actinobacterium mitigates coral bleaching under heat stress.</title>
        <authorList>
            <person name="Li J."/>
            <person name="Zou Y."/>
            <person name="Li Q."/>
            <person name="Zhang J."/>
            <person name="Bourne D.G."/>
            <person name="Lyu Y."/>
            <person name="Liu C."/>
            <person name="Zhang S."/>
        </authorList>
    </citation>
    <scope>NUCLEOTIDE SEQUENCE [LARGE SCALE GENOMIC DNA]</scope>
    <source>
        <strain evidence="7 8">SCSIO 13291</strain>
    </source>
</reference>
<evidence type="ECO:0000256" key="4">
    <source>
        <dbReference type="ARBA" id="ARBA00022840"/>
    </source>
</evidence>
<evidence type="ECO:0000313" key="8">
    <source>
        <dbReference type="Proteomes" id="UP001434337"/>
    </source>
</evidence>
<evidence type="ECO:0000256" key="5">
    <source>
        <dbReference type="SAM" id="MobiDB-lite"/>
    </source>
</evidence>
<feature type="region of interest" description="Disordered" evidence="5">
    <location>
        <begin position="1"/>
        <end position="67"/>
    </location>
</feature>
<dbReference type="PANTHER" id="PTHR43335">
    <property type="entry name" value="ABC TRANSPORTER, ATP-BINDING PROTEIN"/>
    <property type="match status" value="1"/>
</dbReference>
<evidence type="ECO:0000256" key="3">
    <source>
        <dbReference type="ARBA" id="ARBA00022741"/>
    </source>
</evidence>
<dbReference type="InterPro" id="IPR017871">
    <property type="entry name" value="ABC_transporter-like_CS"/>
</dbReference>
<accession>A0ABZ3C9A6</accession>